<keyword evidence="3" id="KW-1185">Reference proteome</keyword>
<proteinExistence type="predicted"/>
<dbReference type="InterPro" id="IPR010985">
    <property type="entry name" value="Ribbon_hlx_hlx"/>
</dbReference>
<evidence type="ECO:0008006" key="4">
    <source>
        <dbReference type="Google" id="ProtNLM"/>
    </source>
</evidence>
<dbReference type="Pfam" id="PF16777">
    <property type="entry name" value="RHH_7"/>
    <property type="match status" value="1"/>
</dbReference>
<evidence type="ECO:0000313" key="3">
    <source>
        <dbReference type="Proteomes" id="UP000826775"/>
    </source>
</evidence>
<keyword evidence="2" id="KW-0614">Plasmid</keyword>
<reference evidence="2 3" key="1">
    <citation type="submission" date="2021-07" db="EMBL/GenBank/DDBJ databases">
        <title>Novel Helicobacter sp. Isolated from a dog.</title>
        <authorList>
            <person name="Rimbara E."/>
            <person name="Suzuki M."/>
        </authorList>
    </citation>
    <scope>NUCLEOTIDE SEQUENCE [LARGE SCALE GENOMIC DNA]</scope>
    <source>
        <strain evidence="3">NHP19-003</strain>
        <plasmid evidence="2 3">pNHP190003_1</plasmid>
    </source>
</reference>
<feature type="compositionally biased region" description="Polar residues" evidence="1">
    <location>
        <begin position="1"/>
        <end position="27"/>
    </location>
</feature>
<dbReference type="Proteomes" id="UP000826775">
    <property type="component" value="Plasmid pNHP190003_1"/>
</dbReference>
<geneLocation type="plasmid" evidence="2 3">
    <name>pNHP190003_1</name>
</geneLocation>
<dbReference type="EMBL" id="AP024815">
    <property type="protein sequence ID" value="BCZ18307.1"/>
    <property type="molecule type" value="Genomic_DNA"/>
</dbReference>
<dbReference type="RefSeq" id="WP_221281271.1">
    <property type="nucleotide sequence ID" value="NZ_AP024815.1"/>
</dbReference>
<dbReference type="InterPro" id="IPR013321">
    <property type="entry name" value="Arc_rbn_hlx_hlx"/>
</dbReference>
<evidence type="ECO:0000313" key="2">
    <source>
        <dbReference type="EMBL" id="BCZ18307.1"/>
    </source>
</evidence>
<gene>
    <name evidence="2" type="ORF">NHP190003_15890</name>
</gene>
<dbReference type="Gene3D" id="1.10.1220.10">
    <property type="entry name" value="Met repressor-like"/>
    <property type="match status" value="1"/>
</dbReference>
<protein>
    <recommendedName>
        <fullName evidence="4">CopG family transcriptional regulator</fullName>
    </recommendedName>
</protein>
<feature type="region of interest" description="Disordered" evidence="1">
    <location>
        <begin position="1"/>
        <end position="43"/>
    </location>
</feature>
<organism evidence="2 3">
    <name type="scientific">Helicobacter gastrocanis</name>
    <dbReference type="NCBI Taxonomy" id="2849641"/>
    <lineage>
        <taxon>Bacteria</taxon>
        <taxon>Pseudomonadati</taxon>
        <taxon>Campylobacterota</taxon>
        <taxon>Epsilonproteobacteria</taxon>
        <taxon>Campylobacterales</taxon>
        <taxon>Helicobacteraceae</taxon>
        <taxon>Helicobacter</taxon>
    </lineage>
</organism>
<dbReference type="SUPFAM" id="SSF47598">
    <property type="entry name" value="Ribbon-helix-helix"/>
    <property type="match status" value="1"/>
</dbReference>
<name>A0ABN6I5N3_9HELI</name>
<dbReference type="InterPro" id="IPR031895">
    <property type="entry name" value="RHH_CopG"/>
</dbReference>
<sequence>MSENKNTPKSIQDALKNTNNPQANTFSAKDKAKPGRKPLPPHLKQNHIVTFYLSQEEYNTLKALADKEADSVSFFVKRYVLKNLVRG</sequence>
<evidence type="ECO:0000256" key="1">
    <source>
        <dbReference type="SAM" id="MobiDB-lite"/>
    </source>
</evidence>
<accession>A0ABN6I5N3</accession>